<proteinExistence type="predicted"/>
<sequence length="83" mass="10204">MSFLRGRKLTVGMIFSTFSTRKRVGNIWSLRLILSQRRVRRTRRLRQCLMYQLLLLNRFLMISPLFMLIWILSFINFSFLWML</sequence>
<name>A0A7J7MTJ5_9MAGN</name>
<dbReference type="AlphaFoldDB" id="A0A7J7MTJ5"/>
<keyword evidence="1" id="KW-1133">Transmembrane helix</keyword>
<evidence type="ECO:0000313" key="2">
    <source>
        <dbReference type="EMBL" id="KAF6158164.1"/>
    </source>
</evidence>
<dbReference type="EMBL" id="JACGCM010001237">
    <property type="protein sequence ID" value="KAF6158164.1"/>
    <property type="molecule type" value="Genomic_DNA"/>
</dbReference>
<accession>A0A7J7MTJ5</accession>
<reference evidence="2 3" key="1">
    <citation type="journal article" date="2020" name="IScience">
        <title>Genome Sequencing of the Endangered Kingdonia uniflora (Circaeasteraceae, Ranunculales) Reveals Potential Mechanisms of Evolutionary Specialization.</title>
        <authorList>
            <person name="Sun Y."/>
            <person name="Deng T."/>
            <person name="Zhang A."/>
            <person name="Moore M.J."/>
            <person name="Landis J.B."/>
            <person name="Lin N."/>
            <person name="Zhang H."/>
            <person name="Zhang X."/>
            <person name="Huang J."/>
            <person name="Zhang X."/>
            <person name="Sun H."/>
            <person name="Wang H."/>
        </authorList>
    </citation>
    <scope>NUCLEOTIDE SEQUENCE [LARGE SCALE GENOMIC DNA]</scope>
    <source>
        <strain evidence="2">TB1705</strain>
        <tissue evidence="2">Leaf</tissue>
    </source>
</reference>
<gene>
    <name evidence="2" type="ORF">GIB67_014958</name>
</gene>
<keyword evidence="1" id="KW-0812">Transmembrane</keyword>
<dbReference type="Proteomes" id="UP000541444">
    <property type="component" value="Unassembled WGS sequence"/>
</dbReference>
<evidence type="ECO:0000256" key="1">
    <source>
        <dbReference type="SAM" id="Phobius"/>
    </source>
</evidence>
<organism evidence="2 3">
    <name type="scientific">Kingdonia uniflora</name>
    <dbReference type="NCBI Taxonomy" id="39325"/>
    <lineage>
        <taxon>Eukaryota</taxon>
        <taxon>Viridiplantae</taxon>
        <taxon>Streptophyta</taxon>
        <taxon>Embryophyta</taxon>
        <taxon>Tracheophyta</taxon>
        <taxon>Spermatophyta</taxon>
        <taxon>Magnoliopsida</taxon>
        <taxon>Ranunculales</taxon>
        <taxon>Circaeasteraceae</taxon>
        <taxon>Kingdonia</taxon>
    </lineage>
</organism>
<keyword evidence="1" id="KW-0472">Membrane</keyword>
<keyword evidence="3" id="KW-1185">Reference proteome</keyword>
<feature type="transmembrane region" description="Helical" evidence="1">
    <location>
        <begin position="48"/>
        <end position="81"/>
    </location>
</feature>
<protein>
    <submittedName>
        <fullName evidence="2">Uncharacterized protein</fullName>
    </submittedName>
</protein>
<evidence type="ECO:0000313" key="3">
    <source>
        <dbReference type="Proteomes" id="UP000541444"/>
    </source>
</evidence>
<comment type="caution">
    <text evidence="2">The sequence shown here is derived from an EMBL/GenBank/DDBJ whole genome shotgun (WGS) entry which is preliminary data.</text>
</comment>